<name>C0E7W2_9CORY</name>
<evidence type="ECO:0000256" key="1">
    <source>
        <dbReference type="SAM" id="MobiDB-lite"/>
    </source>
</evidence>
<organism evidence="2 3">
    <name type="scientific">Corynebacterium matruchotii ATCC 33806</name>
    <dbReference type="NCBI Taxonomy" id="566549"/>
    <lineage>
        <taxon>Bacteria</taxon>
        <taxon>Bacillati</taxon>
        <taxon>Actinomycetota</taxon>
        <taxon>Actinomycetes</taxon>
        <taxon>Mycobacteriales</taxon>
        <taxon>Corynebacteriaceae</taxon>
        <taxon>Corynebacterium</taxon>
    </lineage>
</organism>
<proteinExistence type="predicted"/>
<reference evidence="2 3" key="1">
    <citation type="submission" date="2009-01" db="EMBL/GenBank/DDBJ databases">
        <authorList>
            <person name="Fulton L."/>
            <person name="Clifton S."/>
            <person name="Chinwalla A.T."/>
            <person name="Mitreva M."/>
            <person name="Sodergren E."/>
            <person name="Weinstock G."/>
            <person name="Clifton S."/>
            <person name="Dooling D.J."/>
            <person name="Fulton B."/>
            <person name="Minx P."/>
            <person name="Pepin K.H."/>
            <person name="Johnson M."/>
            <person name="Bhonagiri V."/>
            <person name="Nash W.E."/>
            <person name="Mardis E.R."/>
            <person name="Wilson R.K."/>
        </authorList>
    </citation>
    <scope>NUCLEOTIDE SEQUENCE [LARGE SCALE GENOMIC DNA]</scope>
    <source>
        <strain evidence="2 3">ATCC 33806</strain>
    </source>
</reference>
<comment type="caution">
    <text evidence="2">The sequence shown here is derived from an EMBL/GenBank/DDBJ whole genome shotgun (WGS) entry which is preliminary data.</text>
</comment>
<accession>C0E7W2</accession>
<dbReference type="HOGENOM" id="CLU_194387_0_0_11"/>
<gene>
    <name evidence="2" type="ORF">CORMATOL_03103</name>
</gene>
<dbReference type="Proteomes" id="UP000006247">
    <property type="component" value="Unassembled WGS sequence"/>
</dbReference>
<evidence type="ECO:0000313" key="2">
    <source>
        <dbReference type="EMBL" id="EEG25487.1"/>
    </source>
</evidence>
<feature type="region of interest" description="Disordered" evidence="1">
    <location>
        <begin position="40"/>
        <end position="64"/>
    </location>
</feature>
<dbReference type="AlphaFoldDB" id="C0E7W2"/>
<protein>
    <submittedName>
        <fullName evidence="2">Uncharacterized protein</fullName>
    </submittedName>
</protein>
<sequence length="64" mass="7460">MRNRRRVVRLSDAVDYDRTADRGNQNEPGDEDRMVIFEDDFGPIGSGAEQGSLEFYREQQPPHY</sequence>
<dbReference type="EMBL" id="ACEB01000053">
    <property type="protein sequence ID" value="EEG25487.1"/>
    <property type="molecule type" value="Genomic_DNA"/>
</dbReference>
<dbReference type="RefSeq" id="WP_005523712.1">
    <property type="nucleotide sequence ID" value="NZ_EQ973332.1"/>
</dbReference>
<evidence type="ECO:0000313" key="3">
    <source>
        <dbReference type="Proteomes" id="UP000006247"/>
    </source>
</evidence>